<keyword evidence="4 5" id="KW-0472">Membrane</keyword>
<evidence type="ECO:0000256" key="5">
    <source>
        <dbReference type="SAM" id="Phobius"/>
    </source>
</evidence>
<dbReference type="SUPFAM" id="SSF161084">
    <property type="entry name" value="MAPEG domain-like"/>
    <property type="match status" value="1"/>
</dbReference>
<gene>
    <name evidence="6" type="ORF">PQU95_15140</name>
</gene>
<comment type="caution">
    <text evidence="6">The sequence shown here is derived from an EMBL/GenBank/DDBJ whole genome shotgun (WGS) entry which is preliminary data.</text>
</comment>
<keyword evidence="2 5" id="KW-0812">Transmembrane</keyword>
<feature type="transmembrane region" description="Helical" evidence="5">
    <location>
        <begin position="79"/>
        <end position="98"/>
    </location>
</feature>
<reference evidence="6 7" key="1">
    <citation type="submission" date="2023-01" db="EMBL/GenBank/DDBJ databases">
        <title>Novel species of the genus Vogesella isolated from rivers.</title>
        <authorList>
            <person name="Lu H."/>
        </authorList>
    </citation>
    <scope>NUCLEOTIDE SEQUENCE [LARGE SCALE GENOMIC DNA]</scope>
    <source>
        <strain evidence="6 7">DC21W</strain>
    </source>
</reference>
<dbReference type="Gene3D" id="1.20.120.550">
    <property type="entry name" value="Membrane associated eicosanoid/glutathione metabolism-like domain"/>
    <property type="match status" value="1"/>
</dbReference>
<evidence type="ECO:0000313" key="6">
    <source>
        <dbReference type="EMBL" id="MDC7718543.1"/>
    </source>
</evidence>
<feature type="transmembrane region" description="Helical" evidence="5">
    <location>
        <begin position="53"/>
        <end position="72"/>
    </location>
</feature>
<evidence type="ECO:0000313" key="7">
    <source>
        <dbReference type="Proteomes" id="UP001219956"/>
    </source>
</evidence>
<dbReference type="Pfam" id="PF01124">
    <property type="entry name" value="MAPEG"/>
    <property type="match status" value="1"/>
</dbReference>
<name>A0ABT5J131_9NEIS</name>
<evidence type="ECO:0000256" key="3">
    <source>
        <dbReference type="ARBA" id="ARBA00022989"/>
    </source>
</evidence>
<dbReference type="EMBL" id="JAQQLF010000021">
    <property type="protein sequence ID" value="MDC7718543.1"/>
    <property type="molecule type" value="Genomic_DNA"/>
</dbReference>
<dbReference type="PANTHER" id="PTHR35371:SF1">
    <property type="entry name" value="BLR7753 PROTEIN"/>
    <property type="match status" value="1"/>
</dbReference>
<sequence length="125" mass="13437">MQFAFWAVLIAAVLPLLFAALSKSGGMNNHAPRAAQAALTGWRLRAHWAQQNSWEAFPVFAAAVVVAFLNLVSQGKMDAAAAVFLLARVAYGACYLADKPSLRSLSWLVGYAAVIYLFLASAHLL</sequence>
<keyword evidence="3 5" id="KW-1133">Transmembrane helix</keyword>
<evidence type="ECO:0000256" key="1">
    <source>
        <dbReference type="ARBA" id="ARBA00004370"/>
    </source>
</evidence>
<evidence type="ECO:0000256" key="2">
    <source>
        <dbReference type="ARBA" id="ARBA00022692"/>
    </source>
</evidence>
<accession>A0ABT5J131</accession>
<dbReference type="PANTHER" id="PTHR35371">
    <property type="entry name" value="INNER MEMBRANE PROTEIN"/>
    <property type="match status" value="1"/>
</dbReference>
<organism evidence="6 7">
    <name type="scientific">Vogesella aquatica</name>
    <dbReference type="NCBI Taxonomy" id="2984206"/>
    <lineage>
        <taxon>Bacteria</taxon>
        <taxon>Pseudomonadati</taxon>
        <taxon>Pseudomonadota</taxon>
        <taxon>Betaproteobacteria</taxon>
        <taxon>Neisseriales</taxon>
        <taxon>Chromobacteriaceae</taxon>
        <taxon>Vogesella</taxon>
    </lineage>
</organism>
<dbReference type="InterPro" id="IPR001129">
    <property type="entry name" value="Membr-assoc_MAPEG"/>
</dbReference>
<dbReference type="Proteomes" id="UP001219956">
    <property type="component" value="Unassembled WGS sequence"/>
</dbReference>
<protein>
    <submittedName>
        <fullName evidence="6">MAPEG family protein</fullName>
    </submittedName>
</protein>
<dbReference type="RefSeq" id="WP_272752784.1">
    <property type="nucleotide sequence ID" value="NZ_JAQQLF010000021.1"/>
</dbReference>
<dbReference type="InterPro" id="IPR023352">
    <property type="entry name" value="MAPEG-like_dom_sf"/>
</dbReference>
<evidence type="ECO:0000256" key="4">
    <source>
        <dbReference type="ARBA" id="ARBA00023136"/>
    </source>
</evidence>
<comment type="subcellular location">
    <subcellularLocation>
        <location evidence="1">Membrane</location>
    </subcellularLocation>
</comment>
<proteinExistence type="predicted"/>
<keyword evidence="7" id="KW-1185">Reference proteome</keyword>
<feature type="transmembrane region" description="Helical" evidence="5">
    <location>
        <begin position="104"/>
        <end position="124"/>
    </location>
</feature>